<reference evidence="5" key="1">
    <citation type="submission" date="2021-08" db="EMBL/GenBank/DDBJ databases">
        <title>WGS assembly of Ceratopteris richardii.</title>
        <authorList>
            <person name="Marchant D.B."/>
            <person name="Chen G."/>
            <person name="Jenkins J."/>
            <person name="Shu S."/>
            <person name="Leebens-Mack J."/>
            <person name="Grimwood J."/>
            <person name="Schmutz J."/>
            <person name="Soltis P."/>
            <person name="Soltis D."/>
            <person name="Chen Z.-H."/>
        </authorList>
    </citation>
    <scope>NUCLEOTIDE SEQUENCE</scope>
    <source>
        <strain evidence="5">Whitten #5841</strain>
        <tissue evidence="5">Leaf</tissue>
    </source>
</reference>
<dbReference type="Proteomes" id="UP000825935">
    <property type="component" value="Chromosome 10"/>
</dbReference>
<keyword evidence="2" id="KW-0489">Methyltransferase</keyword>
<feature type="domain" description="Methyltransferase type 11" evidence="4">
    <location>
        <begin position="49"/>
        <end position="149"/>
    </location>
</feature>
<dbReference type="GO" id="GO:0032259">
    <property type="term" value="P:methylation"/>
    <property type="evidence" value="ECO:0007669"/>
    <property type="project" value="UniProtKB-KW"/>
</dbReference>
<evidence type="ECO:0000259" key="4">
    <source>
        <dbReference type="Pfam" id="PF08241"/>
    </source>
</evidence>
<dbReference type="InterPro" id="IPR013216">
    <property type="entry name" value="Methyltransf_11"/>
</dbReference>
<dbReference type="OMA" id="MSAFQTG"/>
<keyword evidence="3" id="KW-0808">Transferase</keyword>
<protein>
    <recommendedName>
        <fullName evidence="4">Methyltransferase type 11 domain-containing protein</fullName>
    </recommendedName>
</protein>
<organism evidence="5 6">
    <name type="scientific">Ceratopteris richardii</name>
    <name type="common">Triangle waterfern</name>
    <dbReference type="NCBI Taxonomy" id="49495"/>
    <lineage>
        <taxon>Eukaryota</taxon>
        <taxon>Viridiplantae</taxon>
        <taxon>Streptophyta</taxon>
        <taxon>Embryophyta</taxon>
        <taxon>Tracheophyta</taxon>
        <taxon>Polypodiopsida</taxon>
        <taxon>Polypodiidae</taxon>
        <taxon>Polypodiales</taxon>
        <taxon>Pteridineae</taxon>
        <taxon>Pteridaceae</taxon>
        <taxon>Parkerioideae</taxon>
        <taxon>Ceratopteris</taxon>
    </lineage>
</organism>
<evidence type="ECO:0000313" key="5">
    <source>
        <dbReference type="EMBL" id="KAH7426419.1"/>
    </source>
</evidence>
<accession>A0A8T2U180</accession>
<dbReference type="PANTHER" id="PTHR12176:SF79">
    <property type="entry name" value="METHYLTRANSFERASE TYPE 11 DOMAIN-CONTAINING PROTEIN"/>
    <property type="match status" value="1"/>
</dbReference>
<dbReference type="GO" id="GO:0008757">
    <property type="term" value="F:S-adenosylmethionine-dependent methyltransferase activity"/>
    <property type="evidence" value="ECO:0007669"/>
    <property type="project" value="InterPro"/>
</dbReference>
<dbReference type="SUPFAM" id="SSF53335">
    <property type="entry name" value="S-adenosyl-L-methionine-dependent methyltransferases"/>
    <property type="match status" value="1"/>
</dbReference>
<sequence>MTRGSQAYGEASYWDERYKHEYGSFDWYQKYSGLLSLLQKYVPKDSHILMVGCGNAALSEDMVKDGYQRITNIDISSVVIEAMRKKYKDCTQLSCLTMDVRDMSSFADQEFDFVIDKGVLDSLMCGSNAHQNAAKMLSEVCRVLRPGGGYMLVTYGDPHMRMPHLKTHGLNIWTVALYVLPKPGSRRASEDCSGEVIDPIPLNDDGSSSTIVGDPDVHYVYICIKAKE</sequence>
<proteinExistence type="inferred from homology"/>
<gene>
    <name evidence="5" type="ORF">KP509_10G001400</name>
</gene>
<dbReference type="Gene3D" id="3.40.50.150">
    <property type="entry name" value="Vaccinia Virus protein VP39"/>
    <property type="match status" value="1"/>
</dbReference>
<comment type="caution">
    <text evidence="5">The sequence shown here is derived from an EMBL/GenBank/DDBJ whole genome shotgun (WGS) entry which is preliminary data.</text>
</comment>
<dbReference type="InterPro" id="IPR051419">
    <property type="entry name" value="Lys/N-term_MeTrsfase_sf"/>
</dbReference>
<evidence type="ECO:0000256" key="2">
    <source>
        <dbReference type="ARBA" id="ARBA00022603"/>
    </source>
</evidence>
<comment type="similarity">
    <text evidence="1">Belongs to the methyltransferase superfamily.</text>
</comment>
<evidence type="ECO:0000256" key="3">
    <source>
        <dbReference type="ARBA" id="ARBA00022679"/>
    </source>
</evidence>
<dbReference type="OrthoDB" id="411785at2759"/>
<dbReference type="EMBL" id="CM035415">
    <property type="protein sequence ID" value="KAH7426419.1"/>
    <property type="molecule type" value="Genomic_DNA"/>
</dbReference>
<dbReference type="Pfam" id="PF08241">
    <property type="entry name" value="Methyltransf_11"/>
    <property type="match status" value="1"/>
</dbReference>
<dbReference type="CDD" id="cd02440">
    <property type="entry name" value="AdoMet_MTases"/>
    <property type="match status" value="1"/>
</dbReference>
<dbReference type="PANTHER" id="PTHR12176">
    <property type="entry name" value="SAM-DEPENDENT METHYLTRANSFERASE SUPERFAMILY PROTEIN"/>
    <property type="match status" value="1"/>
</dbReference>
<dbReference type="FunFam" id="3.40.50.150:FF:000217">
    <property type="entry name" value="Methyltransferase protein 13"/>
    <property type="match status" value="1"/>
</dbReference>
<evidence type="ECO:0000313" key="6">
    <source>
        <dbReference type="Proteomes" id="UP000825935"/>
    </source>
</evidence>
<evidence type="ECO:0000256" key="1">
    <source>
        <dbReference type="ARBA" id="ARBA00008361"/>
    </source>
</evidence>
<dbReference type="AlphaFoldDB" id="A0A8T2U180"/>
<name>A0A8T2U180_CERRI</name>
<keyword evidence="6" id="KW-1185">Reference proteome</keyword>
<dbReference type="InterPro" id="IPR029063">
    <property type="entry name" value="SAM-dependent_MTases_sf"/>
</dbReference>